<reference evidence="1 2" key="1">
    <citation type="journal article" date="2020" name="ISME J.">
        <title>Uncovering the hidden diversity of litter-decomposition mechanisms in mushroom-forming fungi.</title>
        <authorList>
            <person name="Floudas D."/>
            <person name="Bentzer J."/>
            <person name="Ahren D."/>
            <person name="Johansson T."/>
            <person name="Persson P."/>
            <person name="Tunlid A."/>
        </authorList>
    </citation>
    <scope>NUCLEOTIDE SEQUENCE [LARGE SCALE GENOMIC DNA]</scope>
    <source>
        <strain evidence="1 2">CBS 291.85</strain>
    </source>
</reference>
<dbReference type="EMBL" id="JAACJM010000052">
    <property type="protein sequence ID" value="KAF5357415.1"/>
    <property type="molecule type" value="Genomic_DNA"/>
</dbReference>
<dbReference type="AlphaFoldDB" id="A0A8H5G335"/>
<evidence type="ECO:0000313" key="1">
    <source>
        <dbReference type="EMBL" id="KAF5357415.1"/>
    </source>
</evidence>
<organism evidence="1 2">
    <name type="scientific">Tetrapyrgos nigripes</name>
    <dbReference type="NCBI Taxonomy" id="182062"/>
    <lineage>
        <taxon>Eukaryota</taxon>
        <taxon>Fungi</taxon>
        <taxon>Dikarya</taxon>
        <taxon>Basidiomycota</taxon>
        <taxon>Agaricomycotina</taxon>
        <taxon>Agaricomycetes</taxon>
        <taxon>Agaricomycetidae</taxon>
        <taxon>Agaricales</taxon>
        <taxon>Marasmiineae</taxon>
        <taxon>Marasmiaceae</taxon>
        <taxon>Tetrapyrgos</taxon>
    </lineage>
</organism>
<accession>A0A8H5G335</accession>
<evidence type="ECO:0000313" key="2">
    <source>
        <dbReference type="Proteomes" id="UP000559256"/>
    </source>
</evidence>
<comment type="caution">
    <text evidence="1">The sequence shown here is derived from an EMBL/GenBank/DDBJ whole genome shotgun (WGS) entry which is preliminary data.</text>
</comment>
<dbReference type="Proteomes" id="UP000559256">
    <property type="component" value="Unassembled WGS sequence"/>
</dbReference>
<gene>
    <name evidence="1" type="ORF">D9758_005854</name>
</gene>
<proteinExistence type="predicted"/>
<sequence length="241" mass="26617">MDPFDATVTGIEQALSTISLDEVVDNVLPTNWTDGLLENQLVLRKQDPAQVAELENLGLVQWSHVCKQLKKVGVPEQLFEAILKLLSLRKLLALVKPNMTAFLALIHLSDKWDGRDSVVMLRICELARCCSRNFWTRLRRGNRPAAKLPLPYSHFISSPAPTHPPLAQRCVAHDVPSPVALPVAVHALTAPGMAPYKSVYPPRKPTTISAGEFRAAFTRMEAARLSLPSVPSPRKNPDQLA</sequence>
<protein>
    <submittedName>
        <fullName evidence="1">Uncharacterized protein</fullName>
    </submittedName>
</protein>
<keyword evidence="2" id="KW-1185">Reference proteome</keyword>
<name>A0A8H5G335_9AGAR</name>